<proteinExistence type="predicted"/>
<dbReference type="SUPFAM" id="SSF51197">
    <property type="entry name" value="Clavaminate synthase-like"/>
    <property type="match status" value="1"/>
</dbReference>
<organism evidence="1 2">
    <name type="scientific">Micromonospora rosaria</name>
    <dbReference type="NCBI Taxonomy" id="47874"/>
    <lineage>
        <taxon>Bacteria</taxon>
        <taxon>Bacillati</taxon>
        <taxon>Actinomycetota</taxon>
        <taxon>Actinomycetes</taxon>
        <taxon>Micromonosporales</taxon>
        <taxon>Micromonosporaceae</taxon>
        <taxon>Micromonospora</taxon>
    </lineage>
</organism>
<dbReference type="RefSeq" id="WP_067359285.1">
    <property type="nucleotide sequence ID" value="NZ_JBIUBN010000012.1"/>
</dbReference>
<dbReference type="Gene3D" id="2.60.120.620">
    <property type="entry name" value="q2cbj1_9rhob like domain"/>
    <property type="match status" value="1"/>
</dbReference>
<protein>
    <recommendedName>
        <fullName evidence="3">Phytanoyl-CoA dioxygenase</fullName>
    </recommendedName>
</protein>
<accession>A0A136PZU0</accession>
<keyword evidence="2" id="KW-1185">Reference proteome</keyword>
<sequence length="232" mass="25554">MGTHGGGTATREYVVAPDWLPPRWCDRLRAGLDDLATTEPGRKRLMPHPPFLRLLAEGVLDPLVRPVLGDTYLFHHANGMRLTRGEGKVWHHDYDSDQPWDGRSDTAMVHVMIYPAGLTADNGPLVLRPDTHTARVPRHHPNQHGFEVAPDDLTVVGGPGTVAVVNSATWHMRPPSPHGTVRYYLNYSFVGPGAAARPERDEYHDLLAALPTMVADPAEAARLSALCRRHAS</sequence>
<name>A0A136PZU0_9ACTN</name>
<reference evidence="1 2" key="1">
    <citation type="submission" date="2016-01" db="EMBL/GenBank/DDBJ databases">
        <title>Whole genome sequence and analysis of Micromonospora rosaria DSM 803, which can produce antibacterial substance rosamicin.</title>
        <authorList>
            <person name="Yang H."/>
            <person name="He X."/>
            <person name="Zhu D."/>
        </authorList>
    </citation>
    <scope>NUCLEOTIDE SEQUENCE [LARGE SCALE GENOMIC DNA]</scope>
    <source>
        <strain evidence="1 2">DSM 803</strain>
    </source>
</reference>
<evidence type="ECO:0000313" key="1">
    <source>
        <dbReference type="EMBL" id="KXK63971.1"/>
    </source>
</evidence>
<evidence type="ECO:0008006" key="3">
    <source>
        <dbReference type="Google" id="ProtNLM"/>
    </source>
</evidence>
<dbReference type="EMBL" id="LRQV01000001">
    <property type="protein sequence ID" value="KXK63971.1"/>
    <property type="molecule type" value="Genomic_DNA"/>
</dbReference>
<gene>
    <name evidence="1" type="ORF">AWW66_00570</name>
</gene>
<dbReference type="AlphaFoldDB" id="A0A136PZU0"/>
<dbReference type="OrthoDB" id="9791262at2"/>
<dbReference type="Proteomes" id="UP000070620">
    <property type="component" value="Unassembled WGS sequence"/>
</dbReference>
<evidence type="ECO:0000313" key="2">
    <source>
        <dbReference type="Proteomes" id="UP000070620"/>
    </source>
</evidence>
<comment type="caution">
    <text evidence="1">The sequence shown here is derived from an EMBL/GenBank/DDBJ whole genome shotgun (WGS) entry which is preliminary data.</text>
</comment>